<protein>
    <submittedName>
        <fullName evidence="1">Uncharacterized protein</fullName>
    </submittedName>
</protein>
<organism evidence="1 2">
    <name type="scientific">Polymorphospora rubra</name>
    <dbReference type="NCBI Taxonomy" id="338584"/>
    <lineage>
        <taxon>Bacteria</taxon>
        <taxon>Bacillati</taxon>
        <taxon>Actinomycetota</taxon>
        <taxon>Actinomycetes</taxon>
        <taxon>Micromonosporales</taxon>
        <taxon>Micromonosporaceae</taxon>
        <taxon>Polymorphospora</taxon>
    </lineage>
</organism>
<dbReference type="KEGG" id="pry:Prubr_64360"/>
<dbReference type="AlphaFoldDB" id="A0A810NDQ0"/>
<keyword evidence="2" id="KW-1185">Reference proteome</keyword>
<evidence type="ECO:0000313" key="2">
    <source>
        <dbReference type="Proteomes" id="UP000680866"/>
    </source>
</evidence>
<sequence length="72" mass="7230">MPAGVAAASCPAVNRRASAASASDVRIATASVSSRPSLALPVELWSVFREAGHAGVAAGARLLLPDARFGWG</sequence>
<gene>
    <name evidence="1" type="ORF">Prubr_64360</name>
</gene>
<proteinExistence type="predicted"/>
<dbReference type="EMBL" id="AP023359">
    <property type="protein sequence ID" value="BCJ69415.1"/>
    <property type="molecule type" value="Genomic_DNA"/>
</dbReference>
<evidence type="ECO:0000313" key="1">
    <source>
        <dbReference type="EMBL" id="BCJ69415.1"/>
    </source>
</evidence>
<accession>A0A810NDQ0</accession>
<reference evidence="1" key="1">
    <citation type="submission" date="2020-08" db="EMBL/GenBank/DDBJ databases">
        <title>Whole genome shotgun sequence of Polymorphospora rubra NBRC 101157.</title>
        <authorList>
            <person name="Komaki H."/>
            <person name="Tamura T."/>
        </authorList>
    </citation>
    <scope>NUCLEOTIDE SEQUENCE</scope>
    <source>
        <strain evidence="1">NBRC 101157</strain>
    </source>
</reference>
<name>A0A810NDQ0_9ACTN</name>
<dbReference type="Proteomes" id="UP000680866">
    <property type="component" value="Chromosome"/>
</dbReference>